<gene>
    <name evidence="7" type="ORF">CVT24_000565</name>
</gene>
<dbReference type="GO" id="GO:0016020">
    <property type="term" value="C:membrane"/>
    <property type="evidence" value="ECO:0007669"/>
    <property type="project" value="UniProtKB-SubCell"/>
</dbReference>
<dbReference type="GO" id="GO:0071944">
    <property type="term" value="C:cell periphery"/>
    <property type="evidence" value="ECO:0007669"/>
    <property type="project" value="UniProtKB-ARBA"/>
</dbReference>
<keyword evidence="4 6" id="KW-0472">Membrane</keyword>
<keyword evidence="8" id="KW-1185">Reference proteome</keyword>
<comment type="subcellular location">
    <subcellularLocation>
        <location evidence="1">Membrane</location>
        <topology evidence="1">Single-pass membrane protein</topology>
    </subcellularLocation>
</comment>
<feature type="region of interest" description="Disordered" evidence="5">
    <location>
        <begin position="350"/>
        <end position="395"/>
    </location>
</feature>
<accession>A0A409W7H5</accession>
<evidence type="ECO:0000256" key="2">
    <source>
        <dbReference type="ARBA" id="ARBA00022692"/>
    </source>
</evidence>
<comment type="caution">
    <text evidence="7">The sequence shown here is derived from an EMBL/GenBank/DDBJ whole genome shotgun (WGS) entry which is preliminary data.</text>
</comment>
<evidence type="ECO:0000256" key="4">
    <source>
        <dbReference type="ARBA" id="ARBA00023136"/>
    </source>
</evidence>
<dbReference type="PANTHER" id="PTHR15549:SF6">
    <property type="entry name" value="MID2 DOMAIN-CONTAINING PROTEIN"/>
    <property type="match status" value="1"/>
</dbReference>
<name>A0A409W7H5_9AGAR</name>
<dbReference type="PANTHER" id="PTHR15549">
    <property type="entry name" value="PAIRED IMMUNOGLOBULIN-LIKE TYPE 2 RECEPTOR"/>
    <property type="match status" value="1"/>
</dbReference>
<dbReference type="Proteomes" id="UP000284842">
    <property type="component" value="Unassembled WGS sequence"/>
</dbReference>
<evidence type="ECO:0000256" key="6">
    <source>
        <dbReference type="SAM" id="Phobius"/>
    </source>
</evidence>
<evidence type="ECO:0000256" key="3">
    <source>
        <dbReference type="ARBA" id="ARBA00022989"/>
    </source>
</evidence>
<feature type="transmembrane region" description="Helical" evidence="6">
    <location>
        <begin position="321"/>
        <end position="342"/>
    </location>
</feature>
<feature type="compositionally biased region" description="Polar residues" evidence="5">
    <location>
        <begin position="378"/>
        <end position="390"/>
    </location>
</feature>
<evidence type="ECO:0000313" key="7">
    <source>
        <dbReference type="EMBL" id="PPQ74313.1"/>
    </source>
</evidence>
<feature type="compositionally biased region" description="Pro residues" evidence="5">
    <location>
        <begin position="360"/>
        <end position="372"/>
    </location>
</feature>
<evidence type="ECO:0000256" key="5">
    <source>
        <dbReference type="SAM" id="MobiDB-lite"/>
    </source>
</evidence>
<dbReference type="InParanoid" id="A0A409W7H5"/>
<protein>
    <recommendedName>
        <fullName evidence="9">Peptidase A1 domain-containing protein</fullName>
    </recommendedName>
</protein>
<organism evidence="7 8">
    <name type="scientific">Panaeolus cyanescens</name>
    <dbReference type="NCBI Taxonomy" id="181874"/>
    <lineage>
        <taxon>Eukaryota</taxon>
        <taxon>Fungi</taxon>
        <taxon>Dikarya</taxon>
        <taxon>Basidiomycota</taxon>
        <taxon>Agaricomycotina</taxon>
        <taxon>Agaricomycetes</taxon>
        <taxon>Agaricomycetidae</taxon>
        <taxon>Agaricales</taxon>
        <taxon>Agaricineae</taxon>
        <taxon>Galeropsidaceae</taxon>
        <taxon>Panaeolus</taxon>
    </lineage>
</organism>
<dbReference type="OrthoDB" id="3052647at2759"/>
<evidence type="ECO:0000256" key="1">
    <source>
        <dbReference type="ARBA" id="ARBA00004167"/>
    </source>
</evidence>
<reference evidence="7 8" key="1">
    <citation type="journal article" date="2018" name="Evol. Lett.">
        <title>Horizontal gene cluster transfer increased hallucinogenic mushroom diversity.</title>
        <authorList>
            <person name="Reynolds H.T."/>
            <person name="Vijayakumar V."/>
            <person name="Gluck-Thaler E."/>
            <person name="Korotkin H.B."/>
            <person name="Matheny P.B."/>
            <person name="Slot J.C."/>
        </authorList>
    </citation>
    <scope>NUCLEOTIDE SEQUENCE [LARGE SCALE GENOMIC DNA]</scope>
    <source>
        <strain evidence="7 8">2629</strain>
    </source>
</reference>
<sequence length="421" mass="46339">MSSGLSSDVADRLSVIVDSSSPMLRYEGEWVDFTPTSDMMDSSKVIEPPFSDILRQAPPNKVVSLSHKFTGSRIQVQGTLINPHNATNWKATCTVDGRDMELDIAFDSRYNLYPFCEGRYLSTSNPHVLNFTIEVLDDQTGIWFDRLAISPANPNDLDFPLVVIPHTDPMIEYTGPENWTDFLTGQLTNVPNSKAIVNFNGTALRWYTLYESEFSADRSQTRGTLIIDDSTNNPISFVIPEVKPNVDVQMGELLFRTPELTPGLHRAEVVYEVIGRPLGLHHLVIENAAATSSSSSTTTANGDLTVASSAPASKMTKNSKIGLGVGVGLGVVVILALLLFVFRKRRRQTQTSEQQSARPFSPPFFSSPPNSPLRPVSAATTISSKGTPVSQLPFPRQSLQLRTIQYPEENPPPYQVAQPVK</sequence>
<keyword evidence="3 6" id="KW-1133">Transmembrane helix</keyword>
<dbReference type="EMBL" id="NHTK01005762">
    <property type="protein sequence ID" value="PPQ74313.1"/>
    <property type="molecule type" value="Genomic_DNA"/>
</dbReference>
<keyword evidence="2 6" id="KW-0812">Transmembrane</keyword>
<evidence type="ECO:0000313" key="8">
    <source>
        <dbReference type="Proteomes" id="UP000284842"/>
    </source>
</evidence>
<dbReference type="InterPro" id="IPR051694">
    <property type="entry name" value="Immunoregulatory_rcpt-like"/>
</dbReference>
<dbReference type="AlphaFoldDB" id="A0A409W7H5"/>
<proteinExistence type="predicted"/>
<evidence type="ECO:0008006" key="9">
    <source>
        <dbReference type="Google" id="ProtNLM"/>
    </source>
</evidence>